<keyword evidence="4 12" id="KW-0812">Transmembrane</keyword>
<feature type="domain" description="Fatty acid desaturase" evidence="13">
    <location>
        <begin position="62"/>
        <end position="287"/>
    </location>
</feature>
<dbReference type="PANTHER" id="PTHR11351:SF31">
    <property type="entry name" value="DESATURASE 1, ISOFORM A-RELATED"/>
    <property type="match status" value="1"/>
</dbReference>
<evidence type="ECO:0000256" key="12">
    <source>
        <dbReference type="SAM" id="Phobius"/>
    </source>
</evidence>
<evidence type="ECO:0000259" key="13">
    <source>
        <dbReference type="Pfam" id="PF00487"/>
    </source>
</evidence>
<comment type="caution">
    <text evidence="14">The sequence shown here is derived from an EMBL/GenBank/DDBJ whole genome shotgun (WGS) entry which is preliminary data.</text>
</comment>
<dbReference type="CDD" id="cd03505">
    <property type="entry name" value="Delta9-FADS-like"/>
    <property type="match status" value="1"/>
</dbReference>
<organism evidence="14 15">
    <name type="scientific">Methyloversatilis universalis (strain ATCC BAA-1314 / DSM 25237 / JCM 13912 / CCUG 52030 / FAM5)</name>
    <dbReference type="NCBI Taxonomy" id="1000565"/>
    <lineage>
        <taxon>Bacteria</taxon>
        <taxon>Pseudomonadati</taxon>
        <taxon>Pseudomonadota</taxon>
        <taxon>Betaproteobacteria</taxon>
        <taxon>Nitrosomonadales</taxon>
        <taxon>Sterolibacteriaceae</taxon>
        <taxon>Methyloversatilis</taxon>
    </lineage>
</organism>
<feature type="transmembrane region" description="Helical" evidence="12">
    <location>
        <begin position="209"/>
        <end position="232"/>
    </location>
</feature>
<dbReference type="STRING" id="1000565.METUNv1_03269"/>
<dbReference type="Pfam" id="PF00487">
    <property type="entry name" value="FA_desaturase"/>
    <property type="match status" value="1"/>
</dbReference>
<keyword evidence="7" id="KW-0560">Oxidoreductase</keyword>
<dbReference type="Proteomes" id="UP000005019">
    <property type="component" value="Unassembled WGS sequence"/>
</dbReference>
<dbReference type="InterPro" id="IPR005804">
    <property type="entry name" value="FA_desaturase_dom"/>
</dbReference>
<evidence type="ECO:0000256" key="10">
    <source>
        <dbReference type="ARBA" id="ARBA00023136"/>
    </source>
</evidence>
<feature type="transmembrane region" description="Helical" evidence="12">
    <location>
        <begin position="278"/>
        <end position="299"/>
    </location>
</feature>
<keyword evidence="3" id="KW-0444">Lipid biosynthesis</keyword>
<reference evidence="14 15" key="1">
    <citation type="journal article" date="2011" name="J. Bacteriol.">
        <title>Genome sequence of Methyloversatilis universalis FAM5T, a methylotrophic representative of the order Rhodocyclales.</title>
        <authorList>
            <person name="Kittichotirat W."/>
            <person name="Good N.M."/>
            <person name="Hall R."/>
            <person name="Bringel F."/>
            <person name="Lajus A."/>
            <person name="Medigue C."/>
            <person name="Smalley N.E."/>
            <person name="Beck D."/>
            <person name="Bumgarner R."/>
            <person name="Vuilleumier S."/>
            <person name="Kalyuzhnaya M.G."/>
        </authorList>
    </citation>
    <scope>NUCLEOTIDE SEQUENCE [LARGE SCALE GENOMIC DNA]</scope>
    <source>
        <strain evidence="15">ATCC BAA-1314 / JCM 13912 / FAM5</strain>
    </source>
</reference>
<evidence type="ECO:0000256" key="4">
    <source>
        <dbReference type="ARBA" id="ARBA00022692"/>
    </source>
</evidence>
<evidence type="ECO:0000256" key="11">
    <source>
        <dbReference type="ARBA" id="ARBA00023160"/>
    </source>
</evidence>
<comment type="similarity">
    <text evidence="2">Belongs to the fatty acid desaturase type 2 family.</text>
</comment>
<proteinExistence type="inferred from homology"/>
<evidence type="ECO:0000256" key="1">
    <source>
        <dbReference type="ARBA" id="ARBA00004141"/>
    </source>
</evidence>
<dbReference type="EMBL" id="AFHG01000057">
    <property type="protein sequence ID" value="EGK70364.1"/>
    <property type="molecule type" value="Genomic_DNA"/>
</dbReference>
<keyword evidence="9" id="KW-0443">Lipid metabolism</keyword>
<dbReference type="PANTHER" id="PTHR11351">
    <property type="entry name" value="ACYL-COA DESATURASE"/>
    <property type="match status" value="1"/>
</dbReference>
<keyword evidence="15" id="KW-1185">Reference proteome</keyword>
<evidence type="ECO:0000313" key="15">
    <source>
        <dbReference type="Proteomes" id="UP000005019"/>
    </source>
</evidence>
<dbReference type="GO" id="GO:0016717">
    <property type="term" value="F:oxidoreductase activity, acting on paired donors, with oxidation of a pair of donors resulting in the reduction of molecular oxygen to two molecules of water"/>
    <property type="evidence" value="ECO:0007669"/>
    <property type="project" value="InterPro"/>
</dbReference>
<keyword evidence="6 12" id="KW-1133">Transmembrane helix</keyword>
<keyword evidence="10 12" id="KW-0472">Membrane</keyword>
<evidence type="ECO:0000256" key="2">
    <source>
        <dbReference type="ARBA" id="ARBA00008749"/>
    </source>
</evidence>
<comment type="subcellular location">
    <subcellularLocation>
        <location evidence="1">Membrane</location>
        <topology evidence="1">Multi-pass membrane protein</topology>
    </subcellularLocation>
</comment>
<evidence type="ECO:0000256" key="5">
    <source>
        <dbReference type="ARBA" id="ARBA00022832"/>
    </source>
</evidence>
<dbReference type="GO" id="GO:0016020">
    <property type="term" value="C:membrane"/>
    <property type="evidence" value="ECO:0007669"/>
    <property type="project" value="UniProtKB-SubCell"/>
</dbReference>
<feature type="transmembrane region" description="Helical" evidence="12">
    <location>
        <begin position="63"/>
        <end position="82"/>
    </location>
</feature>
<dbReference type="AlphaFoldDB" id="F5RGH2"/>
<dbReference type="PRINTS" id="PR00075">
    <property type="entry name" value="FACDDSATRASE"/>
</dbReference>
<gene>
    <name evidence="14" type="ORF">METUNv1_03269</name>
</gene>
<dbReference type="InterPro" id="IPR015876">
    <property type="entry name" value="Acyl-CoA_DS"/>
</dbReference>
<keyword evidence="5" id="KW-0276">Fatty acid metabolism</keyword>
<accession>F5RGH2</accession>
<evidence type="ECO:0000256" key="9">
    <source>
        <dbReference type="ARBA" id="ARBA00023098"/>
    </source>
</evidence>
<evidence type="ECO:0000256" key="7">
    <source>
        <dbReference type="ARBA" id="ARBA00023002"/>
    </source>
</evidence>
<dbReference type="GO" id="GO:0006633">
    <property type="term" value="P:fatty acid biosynthetic process"/>
    <property type="evidence" value="ECO:0007669"/>
    <property type="project" value="UniProtKB-KW"/>
</dbReference>
<feature type="transmembrane region" description="Helical" evidence="12">
    <location>
        <begin position="40"/>
        <end position="57"/>
    </location>
</feature>
<evidence type="ECO:0000313" key="14">
    <source>
        <dbReference type="EMBL" id="EGK70364.1"/>
    </source>
</evidence>
<dbReference type="eggNOG" id="COG1398">
    <property type="taxonomic scope" value="Bacteria"/>
</dbReference>
<evidence type="ECO:0000256" key="6">
    <source>
        <dbReference type="ARBA" id="ARBA00022989"/>
    </source>
</evidence>
<keyword evidence="8" id="KW-0408">Iron</keyword>
<name>F5RGH2_METUF</name>
<feature type="transmembrane region" description="Helical" evidence="12">
    <location>
        <begin position="178"/>
        <end position="197"/>
    </location>
</feature>
<evidence type="ECO:0000256" key="3">
    <source>
        <dbReference type="ARBA" id="ARBA00022516"/>
    </source>
</evidence>
<sequence length="327" mass="36758">MPVTVRCYSAAHSALEPAMDAAPARTRYGMQVTESIRQTRIRYALLFAAAVATPLLYPPTTALLLLALVSYAIRMFGVEGIYHRYFSHRAFRCSRRVQFVLAVIASQCGQHGPLWWASVHRHHHQNVEAPEDPISPRQHGLFHSHVGWVWCERYKDTDLDRVPDFARYPEILWVNRHYTLLMLSGAFFIWLLARAGVFGPEVSGGAALMWGFFLPTALGVQTVSMVNSLGHFRRLPGGYRRFDTEDDSVNRPLLALFTMGGGWHNNHHRYGASARAGFAWYELDLTFLILKLLALLGIIHDLRDRLPDDVREEGGLAPAPAGDKVGG</sequence>
<evidence type="ECO:0000256" key="8">
    <source>
        <dbReference type="ARBA" id="ARBA00023004"/>
    </source>
</evidence>
<protein>
    <submittedName>
        <fullName evidence="14">Delta-9 acyl-phospholipid desaturase</fullName>
    </submittedName>
</protein>
<keyword evidence="11" id="KW-0275">Fatty acid biosynthesis</keyword>